<gene>
    <name evidence="2" type="ORF">E2C01_058047</name>
</gene>
<organism evidence="2 3">
    <name type="scientific">Portunus trituberculatus</name>
    <name type="common">Swimming crab</name>
    <name type="synonym">Neptunus trituberculatus</name>
    <dbReference type="NCBI Taxonomy" id="210409"/>
    <lineage>
        <taxon>Eukaryota</taxon>
        <taxon>Metazoa</taxon>
        <taxon>Ecdysozoa</taxon>
        <taxon>Arthropoda</taxon>
        <taxon>Crustacea</taxon>
        <taxon>Multicrustacea</taxon>
        <taxon>Malacostraca</taxon>
        <taxon>Eumalacostraca</taxon>
        <taxon>Eucarida</taxon>
        <taxon>Decapoda</taxon>
        <taxon>Pleocyemata</taxon>
        <taxon>Brachyura</taxon>
        <taxon>Eubrachyura</taxon>
        <taxon>Portunoidea</taxon>
        <taxon>Portunidae</taxon>
        <taxon>Portuninae</taxon>
        <taxon>Portunus</taxon>
    </lineage>
</organism>
<accession>A0A5B7GV57</accession>
<dbReference type="Proteomes" id="UP000324222">
    <property type="component" value="Unassembled WGS sequence"/>
</dbReference>
<evidence type="ECO:0000256" key="1">
    <source>
        <dbReference type="SAM" id="MobiDB-lite"/>
    </source>
</evidence>
<name>A0A5B7GV57_PORTR</name>
<dbReference type="EMBL" id="VSRR010021442">
    <property type="protein sequence ID" value="MPC63940.1"/>
    <property type="molecule type" value="Genomic_DNA"/>
</dbReference>
<evidence type="ECO:0000313" key="2">
    <source>
        <dbReference type="EMBL" id="MPC63940.1"/>
    </source>
</evidence>
<sequence length="119" mass="12859">MALVPSLPPLQGRARVGREPARRGPVAAASSTGWQTQVAALPAASITLAACLLLLSHSNIAIHWDSVPPSAACYDLHYMLLLERIFTSGDEHNSFKLPVGVCDLITEDSTYVRTHLKVR</sequence>
<proteinExistence type="predicted"/>
<protein>
    <submittedName>
        <fullName evidence="2">Uncharacterized protein</fullName>
    </submittedName>
</protein>
<evidence type="ECO:0000313" key="3">
    <source>
        <dbReference type="Proteomes" id="UP000324222"/>
    </source>
</evidence>
<keyword evidence="3" id="KW-1185">Reference proteome</keyword>
<reference evidence="2 3" key="1">
    <citation type="submission" date="2019-05" db="EMBL/GenBank/DDBJ databases">
        <title>Another draft genome of Portunus trituberculatus and its Hox gene families provides insights of decapod evolution.</title>
        <authorList>
            <person name="Jeong J.-H."/>
            <person name="Song I."/>
            <person name="Kim S."/>
            <person name="Choi T."/>
            <person name="Kim D."/>
            <person name="Ryu S."/>
            <person name="Kim W."/>
        </authorList>
    </citation>
    <scope>NUCLEOTIDE SEQUENCE [LARGE SCALE GENOMIC DNA]</scope>
    <source>
        <tissue evidence="2">Muscle</tissue>
    </source>
</reference>
<dbReference type="AlphaFoldDB" id="A0A5B7GV57"/>
<feature type="region of interest" description="Disordered" evidence="1">
    <location>
        <begin position="1"/>
        <end position="28"/>
    </location>
</feature>
<comment type="caution">
    <text evidence="2">The sequence shown here is derived from an EMBL/GenBank/DDBJ whole genome shotgun (WGS) entry which is preliminary data.</text>
</comment>